<comment type="caution">
    <text evidence="1">The sequence shown here is derived from an EMBL/GenBank/DDBJ whole genome shotgun (WGS) entry which is preliminary data.</text>
</comment>
<dbReference type="AlphaFoldDB" id="A0A5J4TPB8"/>
<gene>
    <name evidence="1" type="ORF">EZS28_045207</name>
</gene>
<name>A0A5J4TPB8_9EUKA</name>
<evidence type="ECO:0000313" key="2">
    <source>
        <dbReference type="Proteomes" id="UP000324800"/>
    </source>
</evidence>
<reference evidence="1 2" key="1">
    <citation type="submission" date="2019-03" db="EMBL/GenBank/DDBJ databases">
        <title>Single cell metagenomics reveals metabolic interactions within the superorganism composed of flagellate Streblomastix strix and complex community of Bacteroidetes bacteria on its surface.</title>
        <authorList>
            <person name="Treitli S.C."/>
            <person name="Kolisko M."/>
            <person name="Husnik F."/>
            <person name="Keeling P."/>
            <person name="Hampl V."/>
        </authorList>
    </citation>
    <scope>NUCLEOTIDE SEQUENCE [LARGE SCALE GENOMIC DNA]</scope>
    <source>
        <strain evidence="1">ST1C</strain>
    </source>
</reference>
<proteinExistence type="predicted"/>
<organism evidence="1 2">
    <name type="scientific">Streblomastix strix</name>
    <dbReference type="NCBI Taxonomy" id="222440"/>
    <lineage>
        <taxon>Eukaryota</taxon>
        <taxon>Metamonada</taxon>
        <taxon>Preaxostyla</taxon>
        <taxon>Oxymonadida</taxon>
        <taxon>Streblomastigidae</taxon>
        <taxon>Streblomastix</taxon>
    </lineage>
</organism>
<accession>A0A5J4TPB8</accession>
<dbReference type="EMBL" id="SNRW01028653">
    <property type="protein sequence ID" value="KAA6359265.1"/>
    <property type="molecule type" value="Genomic_DNA"/>
</dbReference>
<protein>
    <submittedName>
        <fullName evidence="1">Uncharacterized protein</fullName>
    </submittedName>
</protein>
<evidence type="ECO:0000313" key="1">
    <source>
        <dbReference type="EMBL" id="KAA6359265.1"/>
    </source>
</evidence>
<dbReference type="Proteomes" id="UP000324800">
    <property type="component" value="Unassembled WGS sequence"/>
</dbReference>
<sequence>LEAKINHVSLNRQRDYQATKSYLLKYIDKPGAGYHHSGYGEGQIEVQELILRQARGETVSIANWIKSKAKKEIKVLPFGIIQDRDTGRMIDQIEKEIIRIFRLEIIEEIISGHKVVGNQQEEENSYEGKMRFIIIGQRRGPEVWNFVDQATVVQHKLFVIQAGVNIARLFRG</sequence>
<feature type="non-terminal residue" evidence="1">
    <location>
        <position position="1"/>
    </location>
</feature>